<evidence type="ECO:0000256" key="1">
    <source>
        <dbReference type="SAM" id="MobiDB-lite"/>
    </source>
</evidence>
<feature type="compositionally biased region" description="Basic and acidic residues" evidence="1">
    <location>
        <begin position="208"/>
        <end position="221"/>
    </location>
</feature>
<feature type="region of interest" description="Disordered" evidence="1">
    <location>
        <begin position="165"/>
        <end position="221"/>
    </location>
</feature>
<proteinExistence type="predicted"/>
<sequence>MPALLQYIAIAPGLPVLARALLRLAWHARGEGLAKNTPADRMARFQQLLSAAFEEARTAATPVPHDPAPWVTAARGLVLPHEGSAAPSRAPFPSPAATPSPNWTPSAPRWSPCPPTTPAHPWSATASPPPSPWPERAPRPWTHHANPVVAYGRARALAIVKAGKRRAAARGHVPGRGGPHGGASRRPGRARGDGRGADRAAWAGEDTFPIKRTDDPRRWLP</sequence>
<evidence type="ECO:0000313" key="2">
    <source>
        <dbReference type="EMBL" id="GAA2444960.1"/>
    </source>
</evidence>
<gene>
    <name evidence="2" type="ORF">GCM10010421_40360</name>
</gene>
<protein>
    <submittedName>
        <fullName evidence="2">Uncharacterized protein</fullName>
    </submittedName>
</protein>
<feature type="region of interest" description="Disordered" evidence="1">
    <location>
        <begin position="82"/>
        <end position="140"/>
    </location>
</feature>
<accession>A0ABN3K2M7</accession>
<comment type="caution">
    <text evidence="2">The sequence shown here is derived from an EMBL/GenBank/DDBJ whole genome shotgun (WGS) entry which is preliminary data.</text>
</comment>
<dbReference type="EMBL" id="BAAATK010000026">
    <property type="protein sequence ID" value="GAA2444960.1"/>
    <property type="molecule type" value="Genomic_DNA"/>
</dbReference>
<reference evidence="2 3" key="1">
    <citation type="journal article" date="2019" name="Int. J. Syst. Evol. Microbiol.">
        <title>The Global Catalogue of Microorganisms (GCM) 10K type strain sequencing project: providing services to taxonomists for standard genome sequencing and annotation.</title>
        <authorList>
            <consortium name="The Broad Institute Genomics Platform"/>
            <consortium name="The Broad Institute Genome Sequencing Center for Infectious Disease"/>
            <person name="Wu L."/>
            <person name="Ma J."/>
        </authorList>
    </citation>
    <scope>NUCLEOTIDE SEQUENCE [LARGE SCALE GENOMIC DNA]</scope>
    <source>
        <strain evidence="2 3">JCM 6922</strain>
    </source>
</reference>
<name>A0ABN3K2M7_9ACTN</name>
<organism evidence="2 3">
    <name type="scientific">Streptomyces glaucus</name>
    <dbReference type="NCBI Taxonomy" id="284029"/>
    <lineage>
        <taxon>Bacteria</taxon>
        <taxon>Bacillati</taxon>
        <taxon>Actinomycetota</taxon>
        <taxon>Actinomycetes</taxon>
        <taxon>Kitasatosporales</taxon>
        <taxon>Streptomycetaceae</taxon>
        <taxon>Streptomyces</taxon>
    </lineage>
</organism>
<dbReference type="Proteomes" id="UP001500460">
    <property type="component" value="Unassembled WGS sequence"/>
</dbReference>
<evidence type="ECO:0000313" key="3">
    <source>
        <dbReference type="Proteomes" id="UP001500460"/>
    </source>
</evidence>
<keyword evidence="3" id="KW-1185">Reference proteome</keyword>